<evidence type="ECO:0000256" key="6">
    <source>
        <dbReference type="ARBA" id="ARBA00022692"/>
    </source>
</evidence>
<dbReference type="InterPro" id="IPR014314">
    <property type="entry name" value="Succ_DH_cytb556"/>
</dbReference>
<dbReference type="CDD" id="cd03499">
    <property type="entry name" value="SQR_TypeC_SdhC"/>
    <property type="match status" value="1"/>
</dbReference>
<dbReference type="InterPro" id="IPR034804">
    <property type="entry name" value="SQR/QFR_C/D"/>
</dbReference>
<dbReference type="GO" id="GO:0006099">
    <property type="term" value="P:tricarboxylic acid cycle"/>
    <property type="evidence" value="ECO:0007669"/>
    <property type="project" value="InterPro"/>
</dbReference>
<name>A0A1X7G1X0_9SPHN</name>
<evidence type="ECO:0000256" key="8">
    <source>
        <dbReference type="ARBA" id="ARBA00022989"/>
    </source>
</evidence>
<gene>
    <name evidence="14" type="ORF">SAMN06295910_1004</name>
</gene>
<protein>
    <recommendedName>
        <fullName evidence="4">Succinate dehydrogenase cytochrome b556 subunit</fullName>
    </recommendedName>
</protein>
<evidence type="ECO:0000256" key="4">
    <source>
        <dbReference type="ARBA" id="ARBA00020076"/>
    </source>
</evidence>
<evidence type="ECO:0000256" key="12">
    <source>
        <dbReference type="PIRSR" id="PIRSR000178-1"/>
    </source>
</evidence>
<comment type="similarity">
    <text evidence="3">Belongs to the cytochrome b560 family.</text>
</comment>
<sequence length="131" mass="14608">MHRNPSRPLSPHLTIWRWGPHMLVSILHRVTGVGLAVLGSLTLAWWLVAAARGEGAYNDFLACVTSPFGKFIAFGLTWAMFQHTLSGMRHFVMDIGAGYELNTNKFWATMTVIGSIALTALLWIWLLGLRT</sequence>
<dbReference type="GO" id="GO:0046872">
    <property type="term" value="F:metal ion binding"/>
    <property type="evidence" value="ECO:0007669"/>
    <property type="project" value="UniProtKB-KW"/>
</dbReference>
<comment type="function">
    <text evidence="1">Membrane-anchoring subunit of succinate dehydrogenase (SDH).</text>
</comment>
<dbReference type="RefSeq" id="WP_085217790.1">
    <property type="nucleotide sequence ID" value="NZ_LT840185.1"/>
</dbReference>
<dbReference type="InterPro" id="IPR000701">
    <property type="entry name" value="SuccDH_FuR_B_TM-su"/>
</dbReference>
<accession>A0A1X7G1X0</accession>
<evidence type="ECO:0000313" key="15">
    <source>
        <dbReference type="Proteomes" id="UP000192934"/>
    </source>
</evidence>
<dbReference type="EMBL" id="LT840185">
    <property type="protein sequence ID" value="SMF62519.1"/>
    <property type="molecule type" value="Genomic_DNA"/>
</dbReference>
<evidence type="ECO:0000256" key="9">
    <source>
        <dbReference type="ARBA" id="ARBA00023004"/>
    </source>
</evidence>
<evidence type="ECO:0000256" key="2">
    <source>
        <dbReference type="ARBA" id="ARBA00004141"/>
    </source>
</evidence>
<feature type="transmembrane region" description="Helical" evidence="13">
    <location>
        <begin position="26"/>
        <end position="48"/>
    </location>
</feature>
<dbReference type="InterPro" id="IPR018495">
    <property type="entry name" value="Succ_DH_cyt_bsu_CS"/>
</dbReference>
<evidence type="ECO:0000256" key="11">
    <source>
        <dbReference type="ARBA" id="ARBA00025912"/>
    </source>
</evidence>
<evidence type="ECO:0000256" key="7">
    <source>
        <dbReference type="ARBA" id="ARBA00022723"/>
    </source>
</evidence>
<dbReference type="PIRSF" id="PIRSF000178">
    <property type="entry name" value="SDH_cyt_b560"/>
    <property type="match status" value="1"/>
</dbReference>
<dbReference type="PANTHER" id="PTHR10978">
    <property type="entry name" value="SUCCINATE DEHYDROGENASE CYTOCHROME B560 SUBUNIT"/>
    <property type="match status" value="1"/>
</dbReference>
<evidence type="ECO:0000256" key="13">
    <source>
        <dbReference type="SAM" id="Phobius"/>
    </source>
</evidence>
<evidence type="ECO:0000256" key="3">
    <source>
        <dbReference type="ARBA" id="ARBA00007244"/>
    </source>
</evidence>
<dbReference type="PROSITE" id="PS01001">
    <property type="entry name" value="SDH_CYT_2"/>
    <property type="match status" value="1"/>
</dbReference>
<keyword evidence="15" id="KW-1185">Reference proteome</keyword>
<dbReference type="GO" id="GO:0016020">
    <property type="term" value="C:membrane"/>
    <property type="evidence" value="ECO:0007669"/>
    <property type="project" value="UniProtKB-SubCell"/>
</dbReference>
<evidence type="ECO:0000256" key="10">
    <source>
        <dbReference type="ARBA" id="ARBA00023136"/>
    </source>
</evidence>
<comment type="subcellular location">
    <subcellularLocation>
        <location evidence="2">Membrane</location>
        <topology evidence="2">Multi-pass membrane protein</topology>
    </subcellularLocation>
</comment>
<dbReference type="Proteomes" id="UP000192934">
    <property type="component" value="Chromosome I"/>
</dbReference>
<dbReference type="GO" id="GO:0009055">
    <property type="term" value="F:electron transfer activity"/>
    <property type="evidence" value="ECO:0007669"/>
    <property type="project" value="InterPro"/>
</dbReference>
<evidence type="ECO:0000256" key="5">
    <source>
        <dbReference type="ARBA" id="ARBA00022617"/>
    </source>
</evidence>
<proteinExistence type="inferred from homology"/>
<evidence type="ECO:0000313" key="14">
    <source>
        <dbReference type="EMBL" id="SMF62519.1"/>
    </source>
</evidence>
<organism evidence="14 15">
    <name type="scientific">Allosphingosinicella indica</name>
    <dbReference type="NCBI Taxonomy" id="941907"/>
    <lineage>
        <taxon>Bacteria</taxon>
        <taxon>Pseudomonadati</taxon>
        <taxon>Pseudomonadota</taxon>
        <taxon>Alphaproteobacteria</taxon>
        <taxon>Sphingomonadales</taxon>
        <taxon>Sphingomonadaceae</taxon>
        <taxon>Allosphingosinicella</taxon>
    </lineage>
</organism>
<dbReference type="STRING" id="941907.SAMN06295910_1004"/>
<feature type="transmembrane region" description="Helical" evidence="13">
    <location>
        <begin position="60"/>
        <end position="81"/>
    </location>
</feature>
<dbReference type="SUPFAM" id="SSF81343">
    <property type="entry name" value="Fumarate reductase respiratory complex transmembrane subunits"/>
    <property type="match status" value="1"/>
</dbReference>
<dbReference type="OrthoDB" id="9799441at2"/>
<dbReference type="NCBIfam" id="TIGR02970">
    <property type="entry name" value="succ_dehyd_cytB"/>
    <property type="match status" value="1"/>
</dbReference>
<reference evidence="15" key="1">
    <citation type="submission" date="2017-04" db="EMBL/GenBank/DDBJ databases">
        <authorList>
            <person name="Varghese N."/>
            <person name="Submissions S."/>
        </authorList>
    </citation>
    <scope>NUCLEOTIDE SEQUENCE [LARGE SCALE GENOMIC DNA]</scope>
    <source>
        <strain evidence="15">Dd16</strain>
    </source>
</reference>
<feature type="binding site" description="axial binding residue" evidence="12">
    <location>
        <position position="83"/>
    </location>
    <ligand>
        <name>heme</name>
        <dbReference type="ChEBI" id="CHEBI:30413"/>
        <note>ligand shared with second transmembrane subunit</note>
    </ligand>
    <ligandPart>
        <name>Fe</name>
        <dbReference type="ChEBI" id="CHEBI:18248"/>
    </ligandPart>
</feature>
<dbReference type="Gene3D" id="1.20.1300.10">
    <property type="entry name" value="Fumarate reductase/succinate dehydrogenase, transmembrane subunit"/>
    <property type="match status" value="1"/>
</dbReference>
<dbReference type="Pfam" id="PF01127">
    <property type="entry name" value="Sdh_cyt"/>
    <property type="match status" value="1"/>
</dbReference>
<keyword evidence="10 13" id="KW-0472">Membrane</keyword>
<evidence type="ECO:0000256" key="1">
    <source>
        <dbReference type="ARBA" id="ARBA00004050"/>
    </source>
</evidence>
<comment type="cofactor">
    <cofactor evidence="12">
        <name>heme</name>
        <dbReference type="ChEBI" id="CHEBI:30413"/>
    </cofactor>
    <text evidence="12">The heme is bound between the two transmembrane subunits.</text>
</comment>
<keyword evidence="7 12" id="KW-0479">Metal-binding</keyword>
<keyword evidence="5 12" id="KW-0349">Heme</keyword>
<keyword evidence="6 13" id="KW-0812">Transmembrane</keyword>
<comment type="subunit">
    <text evidence="11">Part of an enzyme complex containing four subunits: a flavoprotein, an iron-sulfur protein, plus two membrane-anchoring proteins, SdhC and SdhD. The complex can form homotrimers.</text>
</comment>
<dbReference type="PROSITE" id="PS01000">
    <property type="entry name" value="SDH_CYT_1"/>
    <property type="match status" value="1"/>
</dbReference>
<dbReference type="PANTHER" id="PTHR10978:SF5">
    <property type="entry name" value="SUCCINATE DEHYDROGENASE CYTOCHROME B560 SUBUNIT, MITOCHONDRIAL"/>
    <property type="match status" value="1"/>
</dbReference>
<keyword evidence="8 13" id="KW-1133">Transmembrane helix</keyword>
<keyword evidence="9 12" id="KW-0408">Iron</keyword>
<dbReference type="AlphaFoldDB" id="A0A1X7G1X0"/>
<feature type="transmembrane region" description="Helical" evidence="13">
    <location>
        <begin position="106"/>
        <end position="129"/>
    </location>
</feature>